<protein>
    <submittedName>
        <fullName evidence="1">Uncharacterized protein</fullName>
    </submittedName>
</protein>
<dbReference type="EMBL" id="BDQI01000024">
    <property type="protein sequence ID" value="GAX56253.1"/>
    <property type="molecule type" value="Genomic_DNA"/>
</dbReference>
<comment type="caution">
    <text evidence="1">The sequence shown here is derived from an EMBL/GenBank/DDBJ whole genome shotgun (WGS) entry which is preliminary data.</text>
</comment>
<name>A0A250VPU5_STROL</name>
<accession>A0A250VPU5</accession>
<keyword evidence="2" id="KW-1185">Reference proteome</keyword>
<reference evidence="2" key="1">
    <citation type="submission" date="2017-05" db="EMBL/GenBank/DDBJ databases">
        <title>Streptomyces olivochromogenes NBRC 3561 whole genome shotgun sequence.</title>
        <authorList>
            <person name="Dohra H."/>
            <person name="Kodani S."/>
        </authorList>
    </citation>
    <scope>NUCLEOTIDE SEQUENCE [LARGE SCALE GENOMIC DNA]</scope>
    <source>
        <strain evidence="2">NBRC 3561</strain>
    </source>
</reference>
<dbReference type="Proteomes" id="UP000217446">
    <property type="component" value="Unassembled WGS sequence"/>
</dbReference>
<evidence type="ECO:0000313" key="2">
    <source>
        <dbReference type="Proteomes" id="UP000217446"/>
    </source>
</evidence>
<sequence>MTTDYITENADDFERRWQAFTRHHADPQQ</sequence>
<proteinExistence type="predicted"/>
<dbReference type="AlphaFoldDB" id="A0A250VPU5"/>
<evidence type="ECO:0000313" key="1">
    <source>
        <dbReference type="EMBL" id="GAX56253.1"/>
    </source>
</evidence>
<gene>
    <name evidence="1" type="ORF">SO3561_07820</name>
</gene>
<organism evidence="1 2">
    <name type="scientific">Streptomyces olivochromogenes</name>
    <dbReference type="NCBI Taxonomy" id="1963"/>
    <lineage>
        <taxon>Bacteria</taxon>
        <taxon>Bacillati</taxon>
        <taxon>Actinomycetota</taxon>
        <taxon>Actinomycetes</taxon>
        <taxon>Kitasatosporales</taxon>
        <taxon>Streptomycetaceae</taxon>
        <taxon>Streptomyces</taxon>
    </lineage>
</organism>